<reference evidence="2" key="1">
    <citation type="submission" date="2023-06" db="EMBL/GenBank/DDBJ databases">
        <authorList>
            <person name="Delattre M."/>
        </authorList>
    </citation>
    <scope>NUCLEOTIDE SEQUENCE</scope>
    <source>
        <strain evidence="2">AF72</strain>
    </source>
</reference>
<dbReference type="EMBL" id="CATQJA010002665">
    <property type="protein sequence ID" value="CAJ0583512.1"/>
    <property type="molecule type" value="Genomic_DNA"/>
</dbReference>
<dbReference type="AlphaFoldDB" id="A0AA36DA36"/>
<evidence type="ECO:0000313" key="2">
    <source>
        <dbReference type="EMBL" id="CAJ0583512.1"/>
    </source>
</evidence>
<evidence type="ECO:0000313" key="3">
    <source>
        <dbReference type="Proteomes" id="UP001177023"/>
    </source>
</evidence>
<sequence length="247" mass="27833">MATTAKVDWVNLWLDSNMIDGGKAYAPTPFPALPELFADQIEEQINPALDPYFQDIPFNNAMQEQDPALAELMGPDTNGDLDSFDPMFECLLPAFSTIDAPNSDQNIPPLGSPAPSEESWSQKTSSSESESRPSRRNSVQGKAKNHRTGRPKIYEGSPQDRNRQAVKKNRQKQKEEALADILESFQRLRESYNPGQGISWHNVERILKPLYVRNAEGQIFANTIIERQKAISKLKYRNPCNSRGARK</sequence>
<comment type="caution">
    <text evidence="2">The sequence shown here is derived from an EMBL/GenBank/DDBJ whole genome shotgun (WGS) entry which is preliminary data.</text>
</comment>
<protein>
    <submittedName>
        <fullName evidence="2">Uncharacterized protein</fullName>
    </submittedName>
</protein>
<name>A0AA36DA36_9BILA</name>
<keyword evidence="3" id="KW-1185">Reference proteome</keyword>
<feature type="non-terminal residue" evidence="2">
    <location>
        <position position="247"/>
    </location>
</feature>
<proteinExistence type="predicted"/>
<dbReference type="Proteomes" id="UP001177023">
    <property type="component" value="Unassembled WGS sequence"/>
</dbReference>
<feature type="compositionally biased region" description="Low complexity" evidence="1">
    <location>
        <begin position="116"/>
        <end position="128"/>
    </location>
</feature>
<evidence type="ECO:0000256" key="1">
    <source>
        <dbReference type="SAM" id="MobiDB-lite"/>
    </source>
</evidence>
<accession>A0AA36DA36</accession>
<gene>
    <name evidence="2" type="ORF">MSPICULIGERA_LOCUS21589</name>
</gene>
<feature type="region of interest" description="Disordered" evidence="1">
    <location>
        <begin position="99"/>
        <end position="173"/>
    </location>
</feature>
<organism evidence="2 3">
    <name type="scientific">Mesorhabditis spiculigera</name>
    <dbReference type="NCBI Taxonomy" id="96644"/>
    <lineage>
        <taxon>Eukaryota</taxon>
        <taxon>Metazoa</taxon>
        <taxon>Ecdysozoa</taxon>
        <taxon>Nematoda</taxon>
        <taxon>Chromadorea</taxon>
        <taxon>Rhabditida</taxon>
        <taxon>Rhabditina</taxon>
        <taxon>Rhabditomorpha</taxon>
        <taxon>Rhabditoidea</taxon>
        <taxon>Rhabditidae</taxon>
        <taxon>Mesorhabditinae</taxon>
        <taxon>Mesorhabditis</taxon>
    </lineage>
</organism>